<evidence type="ECO:0000313" key="1">
    <source>
        <dbReference type="EMBL" id="KAI4459138.1"/>
    </source>
</evidence>
<accession>A0ACB9SX65</accession>
<name>A0ACB9SX65_HOLOL</name>
<reference evidence="1" key="1">
    <citation type="submission" date="2022-04" db="EMBL/GenBank/DDBJ databases">
        <title>Chromosome-scale genome assembly of Holotrichia oblita Faldermann.</title>
        <authorList>
            <person name="Rongchong L."/>
        </authorList>
    </citation>
    <scope>NUCLEOTIDE SEQUENCE</scope>
    <source>
        <strain evidence="1">81SQS9</strain>
    </source>
</reference>
<gene>
    <name evidence="1" type="ORF">MML48_6g00001697</name>
</gene>
<dbReference type="EMBL" id="CM043020">
    <property type="protein sequence ID" value="KAI4459138.1"/>
    <property type="molecule type" value="Genomic_DNA"/>
</dbReference>
<dbReference type="Proteomes" id="UP001056778">
    <property type="component" value="Chromosome 6"/>
</dbReference>
<comment type="caution">
    <text evidence="1">The sequence shown here is derived from an EMBL/GenBank/DDBJ whole genome shotgun (WGS) entry which is preliminary data.</text>
</comment>
<protein>
    <submittedName>
        <fullName evidence="1">Uncharacterized protein</fullName>
    </submittedName>
</protein>
<evidence type="ECO:0000313" key="2">
    <source>
        <dbReference type="Proteomes" id="UP001056778"/>
    </source>
</evidence>
<organism evidence="1 2">
    <name type="scientific">Holotrichia oblita</name>
    <name type="common">Chafer beetle</name>
    <dbReference type="NCBI Taxonomy" id="644536"/>
    <lineage>
        <taxon>Eukaryota</taxon>
        <taxon>Metazoa</taxon>
        <taxon>Ecdysozoa</taxon>
        <taxon>Arthropoda</taxon>
        <taxon>Hexapoda</taxon>
        <taxon>Insecta</taxon>
        <taxon>Pterygota</taxon>
        <taxon>Neoptera</taxon>
        <taxon>Endopterygota</taxon>
        <taxon>Coleoptera</taxon>
        <taxon>Polyphaga</taxon>
        <taxon>Scarabaeiformia</taxon>
        <taxon>Scarabaeidae</taxon>
        <taxon>Melolonthinae</taxon>
        <taxon>Holotrichia</taxon>
    </lineage>
</organism>
<proteinExistence type="predicted"/>
<keyword evidence="2" id="KW-1185">Reference proteome</keyword>
<sequence>MAIISKELFYEHVCTETPCSVLHLWSSNCVDGITSVAIHVFFGSIKFFGPIFTLKLLLNWKKISPKYLLSQAFAYARTVAYGVTFSILLFGSLCLFLFYPTRSLLEEYPSTTSSPQSHCSHKKSCFDYGYKGSFKFFCMGYLLEFIKNILPRTGRIFSRPKILSQMLFSRRNVLFGLFFGSYVFLYRQIGCYLRKKNGKELPIHSVIAGLLAGSTYYLKPNRQIPIIGFTTILQVQRLIP</sequence>